<dbReference type="PANTHER" id="PTHR10342">
    <property type="entry name" value="ARYLSULFATASE"/>
    <property type="match status" value="1"/>
</dbReference>
<organism evidence="9 10">
    <name type="scientific">Pseudolycoriella hygida</name>
    <dbReference type="NCBI Taxonomy" id="35572"/>
    <lineage>
        <taxon>Eukaryota</taxon>
        <taxon>Metazoa</taxon>
        <taxon>Ecdysozoa</taxon>
        <taxon>Arthropoda</taxon>
        <taxon>Hexapoda</taxon>
        <taxon>Insecta</taxon>
        <taxon>Pterygota</taxon>
        <taxon>Neoptera</taxon>
        <taxon>Endopterygota</taxon>
        <taxon>Diptera</taxon>
        <taxon>Nematocera</taxon>
        <taxon>Sciaroidea</taxon>
        <taxon>Sciaridae</taxon>
        <taxon>Pseudolycoriella</taxon>
    </lineage>
</organism>
<evidence type="ECO:0000256" key="7">
    <source>
        <dbReference type="SAM" id="SignalP"/>
    </source>
</evidence>
<dbReference type="Gene3D" id="3.40.720.10">
    <property type="entry name" value="Alkaline Phosphatase, subunit A"/>
    <property type="match status" value="1"/>
</dbReference>
<protein>
    <submittedName>
        <fullName evidence="9">Arylsulfatase I</fullName>
    </submittedName>
</protein>
<feature type="signal peptide" evidence="7">
    <location>
        <begin position="1"/>
        <end position="19"/>
    </location>
</feature>
<dbReference type="SUPFAM" id="SSF53649">
    <property type="entry name" value="Alkaline phosphatase-like"/>
    <property type="match status" value="1"/>
</dbReference>
<dbReference type="AlphaFoldDB" id="A0A9Q0NDF4"/>
<keyword evidence="10" id="KW-1185">Reference proteome</keyword>
<comment type="similarity">
    <text evidence="2">Belongs to the sulfatase family.</text>
</comment>
<proteinExistence type="inferred from homology"/>
<dbReference type="PANTHER" id="PTHR10342:SF273">
    <property type="entry name" value="RE14504P"/>
    <property type="match status" value="1"/>
</dbReference>
<name>A0A9Q0NDF4_9DIPT</name>
<evidence type="ECO:0000256" key="5">
    <source>
        <dbReference type="ARBA" id="ARBA00022837"/>
    </source>
</evidence>
<keyword evidence="7" id="KW-0732">Signal</keyword>
<sequence>MYFVSAFFFFLFMFNGCMALNPPKPHIVLIVSDDMGFDDIGFHGSDQIPTPNIDALAAYGINLNRYYVSPMCTPSRASLMTGK</sequence>
<dbReference type="Pfam" id="PF00884">
    <property type="entry name" value="Sulfatase"/>
    <property type="match status" value="1"/>
</dbReference>
<dbReference type="InterPro" id="IPR047115">
    <property type="entry name" value="ARSB"/>
</dbReference>
<evidence type="ECO:0000259" key="8">
    <source>
        <dbReference type="Pfam" id="PF00884"/>
    </source>
</evidence>
<dbReference type="GO" id="GO:0008484">
    <property type="term" value="F:sulfuric ester hydrolase activity"/>
    <property type="evidence" value="ECO:0007669"/>
    <property type="project" value="InterPro"/>
</dbReference>
<dbReference type="Proteomes" id="UP001151699">
    <property type="component" value="Chromosome A"/>
</dbReference>
<feature type="chain" id="PRO_5040430668" evidence="7">
    <location>
        <begin position="20"/>
        <end position="83"/>
    </location>
</feature>
<dbReference type="PROSITE" id="PS00523">
    <property type="entry name" value="SULFATASE_1"/>
    <property type="match status" value="1"/>
</dbReference>
<comment type="caution">
    <text evidence="9">The sequence shown here is derived from an EMBL/GenBank/DDBJ whole genome shotgun (WGS) entry which is preliminary data.</text>
</comment>
<evidence type="ECO:0000313" key="10">
    <source>
        <dbReference type="Proteomes" id="UP001151699"/>
    </source>
</evidence>
<dbReference type="GO" id="GO:0046872">
    <property type="term" value="F:metal ion binding"/>
    <property type="evidence" value="ECO:0007669"/>
    <property type="project" value="UniProtKB-KW"/>
</dbReference>
<evidence type="ECO:0000256" key="6">
    <source>
        <dbReference type="ARBA" id="ARBA00023180"/>
    </source>
</evidence>
<dbReference type="InterPro" id="IPR017850">
    <property type="entry name" value="Alkaline_phosphatase_core_sf"/>
</dbReference>
<keyword evidence="6" id="KW-0325">Glycoprotein</keyword>
<evidence type="ECO:0000256" key="4">
    <source>
        <dbReference type="ARBA" id="ARBA00022801"/>
    </source>
</evidence>
<keyword evidence="4" id="KW-0378">Hydrolase</keyword>
<evidence type="ECO:0000256" key="2">
    <source>
        <dbReference type="ARBA" id="ARBA00008779"/>
    </source>
</evidence>
<dbReference type="OrthoDB" id="103349at2759"/>
<feature type="non-terminal residue" evidence="9">
    <location>
        <position position="83"/>
    </location>
</feature>
<gene>
    <name evidence="9" type="primary">Arsi</name>
    <name evidence="9" type="ORF">Bhyg_03298</name>
</gene>
<evidence type="ECO:0000256" key="3">
    <source>
        <dbReference type="ARBA" id="ARBA00022723"/>
    </source>
</evidence>
<accession>A0A9Q0NDF4</accession>
<dbReference type="InterPro" id="IPR000917">
    <property type="entry name" value="Sulfatase_N"/>
</dbReference>
<keyword evidence="3" id="KW-0479">Metal-binding</keyword>
<reference evidence="9" key="1">
    <citation type="submission" date="2022-07" db="EMBL/GenBank/DDBJ databases">
        <authorList>
            <person name="Trinca V."/>
            <person name="Uliana J.V.C."/>
            <person name="Torres T.T."/>
            <person name="Ward R.J."/>
            <person name="Monesi N."/>
        </authorList>
    </citation>
    <scope>NUCLEOTIDE SEQUENCE</scope>
    <source>
        <strain evidence="9">HSMRA1968</strain>
        <tissue evidence="9">Whole embryos</tissue>
    </source>
</reference>
<evidence type="ECO:0000256" key="1">
    <source>
        <dbReference type="ARBA" id="ARBA00001913"/>
    </source>
</evidence>
<comment type="cofactor">
    <cofactor evidence="1">
        <name>Ca(2+)</name>
        <dbReference type="ChEBI" id="CHEBI:29108"/>
    </cofactor>
</comment>
<dbReference type="EMBL" id="WJQU01000001">
    <property type="protein sequence ID" value="KAJ6648073.1"/>
    <property type="molecule type" value="Genomic_DNA"/>
</dbReference>
<dbReference type="InterPro" id="IPR024607">
    <property type="entry name" value="Sulfatase_CS"/>
</dbReference>
<keyword evidence="5" id="KW-0106">Calcium</keyword>
<feature type="domain" description="Sulfatase N-terminal" evidence="8">
    <location>
        <begin position="25"/>
        <end position="82"/>
    </location>
</feature>
<evidence type="ECO:0000313" key="9">
    <source>
        <dbReference type="EMBL" id="KAJ6648073.1"/>
    </source>
</evidence>